<dbReference type="Proteomes" id="UP000029389">
    <property type="component" value="Unassembled WGS sequence"/>
</dbReference>
<dbReference type="EMBL" id="JMQC01000007">
    <property type="protein sequence ID" value="KFN04707.1"/>
    <property type="molecule type" value="Genomic_DNA"/>
</dbReference>
<evidence type="ECO:0000259" key="1">
    <source>
        <dbReference type="Pfam" id="PF09848"/>
    </source>
</evidence>
<feature type="domain" description="Schlafen group 3-like DNA/RNA helicase" evidence="1">
    <location>
        <begin position="209"/>
        <end position="368"/>
    </location>
</feature>
<keyword evidence="5" id="KW-1185">Reference proteome</keyword>
<evidence type="ECO:0000313" key="5">
    <source>
        <dbReference type="Proteomes" id="UP000264294"/>
    </source>
</evidence>
<dbReference type="AlphaFoldDB" id="A0A090Z253"/>
<evidence type="ECO:0000313" key="3">
    <source>
        <dbReference type="EMBL" id="RFT63218.1"/>
    </source>
</evidence>
<organism evidence="2 4">
    <name type="scientific">Bacillus clarus</name>
    <dbReference type="NCBI Taxonomy" id="2338372"/>
    <lineage>
        <taxon>Bacteria</taxon>
        <taxon>Bacillati</taxon>
        <taxon>Bacillota</taxon>
        <taxon>Bacilli</taxon>
        <taxon>Bacillales</taxon>
        <taxon>Bacillaceae</taxon>
        <taxon>Bacillus</taxon>
        <taxon>Bacillus cereus group</taxon>
    </lineage>
</organism>
<reference evidence="3 5" key="2">
    <citation type="submission" date="2018-08" db="EMBL/GenBank/DDBJ databases">
        <title>Bacillus clarus sp. nov. strain PS00077A.</title>
        <authorList>
            <person name="Mendez Acevedo M."/>
            <person name="Carroll L."/>
            <person name="Mukherjee M."/>
            <person name="Wiedmann M."/>
            <person name="Kovac J."/>
        </authorList>
    </citation>
    <scope>NUCLEOTIDE SEQUENCE [LARGE SCALE GENOMIC DNA]</scope>
    <source>
        <strain evidence="3 5">PS00077A</strain>
    </source>
</reference>
<sequence length="494" mass="58626">MKPINLVSLINAKRKLEPIVFKSYKEHFDIKIKEDELEDIDSLVYELLSIFESVRIVEGFYVGYKINQINREFDLLRFGENNIINIELKRENTGDRMKKQLLRNKYYLGFLGKEILQFTYVSSERKIYYLNEQEDFAEVEILFLVEQLKQQVLIEIENIHIYFEPSKYLVSPFNSTETFLESEYFLNEHQENIKNDILSSGAETGPCYIAIEGYAGTGKTLLTYDIAKAYIDKSKRVLIIHCGTLNDGQKKLIQNYNWEIAHIKEYEKYNVNEYELIIIDETQRIYTQQLEELIMEINKTNAKCIFSYDPNQCLASWEVERNIPGFLKEKISPKQYRLTEKIRINKELAAFIKNLFDLSKRSPEQNYSNISVQYFAEDSRVSNYINVLTNKGWKAINYTPGYRKRYPYQEYQNWNDESAHEVIGQEFDNVVVVMDSNFLYDEKNRLISRNYYYDNTKMLFQMVTRARKKLHIIIIDNEEVLEKCLSILQSKKSS</sequence>
<evidence type="ECO:0000313" key="4">
    <source>
        <dbReference type="Proteomes" id="UP000029389"/>
    </source>
</evidence>
<dbReference type="InterPro" id="IPR027417">
    <property type="entry name" value="P-loop_NTPase"/>
</dbReference>
<dbReference type="Pfam" id="PF09848">
    <property type="entry name" value="SLFN-g3_helicase"/>
    <property type="match status" value="1"/>
</dbReference>
<comment type="caution">
    <text evidence="2">The sequence shown here is derived from an EMBL/GenBank/DDBJ whole genome shotgun (WGS) entry which is preliminary data.</text>
</comment>
<evidence type="ECO:0000313" key="2">
    <source>
        <dbReference type="EMBL" id="KFN04707.1"/>
    </source>
</evidence>
<accession>A0A090Z253</accession>
<dbReference type="SUPFAM" id="SSF52540">
    <property type="entry name" value="P-loop containing nucleoside triphosphate hydrolases"/>
    <property type="match status" value="1"/>
</dbReference>
<reference evidence="2 4" key="1">
    <citation type="submission" date="2014-04" db="EMBL/GenBank/DDBJ databases">
        <authorList>
            <person name="Bishop-Lilly K.A."/>
            <person name="Broomall S.M."/>
            <person name="Chain P.S."/>
            <person name="Chertkov O."/>
            <person name="Coyne S.R."/>
            <person name="Daligault H.E."/>
            <person name="Davenport K.W."/>
            <person name="Erkkila T."/>
            <person name="Frey K.G."/>
            <person name="Gibbons H.S."/>
            <person name="Gu W."/>
            <person name="Jaissle J."/>
            <person name="Johnson S.L."/>
            <person name="Koroleva G.I."/>
            <person name="Ladner J.T."/>
            <person name="Lo C.-C."/>
            <person name="Minogue T.D."/>
            <person name="Munk C."/>
            <person name="Palacios G.F."/>
            <person name="Redden C.L."/>
            <person name="Rosenzweig C.N."/>
            <person name="Scholz M.B."/>
            <person name="Teshima H."/>
            <person name="Xu Y."/>
        </authorList>
    </citation>
    <scope>NUCLEOTIDE SEQUENCE [LARGE SCALE GENOMIC DNA]</scope>
    <source>
        <strain evidence="2 4">BHP</strain>
    </source>
</reference>
<dbReference type="EMBL" id="QVOD01000052">
    <property type="protein sequence ID" value="RFT63218.1"/>
    <property type="molecule type" value="Genomic_DNA"/>
</dbReference>
<protein>
    <submittedName>
        <fullName evidence="3">DUF2075 domain-containing protein</fullName>
    </submittedName>
    <submittedName>
        <fullName evidence="2">PhoH-like family protein</fullName>
    </submittedName>
</protein>
<dbReference type="Proteomes" id="UP000264294">
    <property type="component" value="Unassembled WGS sequence"/>
</dbReference>
<dbReference type="Gene3D" id="3.40.50.300">
    <property type="entry name" value="P-loop containing nucleotide triphosphate hydrolases"/>
    <property type="match status" value="1"/>
</dbReference>
<name>A0A090Z253_9BACI</name>
<gene>
    <name evidence="3" type="ORF">D0U04_25820</name>
    <name evidence="2" type="ORF">DJ93_5948</name>
</gene>
<dbReference type="InterPro" id="IPR018647">
    <property type="entry name" value="SLFN_3-like_DNA/RNA_helicase"/>
</dbReference>
<proteinExistence type="predicted"/>
<dbReference type="PATRIC" id="fig|1405.8.peg.118"/>